<keyword evidence="5" id="KW-0274">FAD</keyword>
<evidence type="ECO:0000259" key="9">
    <source>
        <dbReference type="Pfam" id="PF18267"/>
    </source>
</evidence>
<comment type="similarity">
    <text evidence="2">Belongs to the class-I pyridine nucleotide-disulfide oxidoreductase family. PYROXD1 subfamily.</text>
</comment>
<comment type="cofactor">
    <cofactor evidence="1">
        <name>FAD</name>
        <dbReference type="ChEBI" id="CHEBI:57692"/>
    </cofactor>
</comment>
<evidence type="ECO:0000256" key="2">
    <source>
        <dbReference type="ARBA" id="ARBA00008147"/>
    </source>
</evidence>
<dbReference type="Pfam" id="PF07992">
    <property type="entry name" value="Pyr_redox_2"/>
    <property type="match status" value="2"/>
</dbReference>
<evidence type="ECO:0000256" key="7">
    <source>
        <dbReference type="PROSITE-ProRule" id="PRU00235"/>
    </source>
</evidence>
<dbReference type="EMBL" id="VCGU01000008">
    <property type="protein sequence ID" value="TRY71601.1"/>
    <property type="molecule type" value="Genomic_DNA"/>
</dbReference>
<evidence type="ECO:0000313" key="10">
    <source>
        <dbReference type="EMBL" id="TRY71601.1"/>
    </source>
</evidence>
<dbReference type="Gene3D" id="3.50.50.60">
    <property type="entry name" value="FAD/NAD(P)-binding domain"/>
    <property type="match status" value="3"/>
</dbReference>
<dbReference type="InterPro" id="IPR016156">
    <property type="entry name" value="FAD/NAD-linked_Rdtase_dimer_sf"/>
</dbReference>
<feature type="repeat" description="RCC1" evidence="7">
    <location>
        <begin position="127"/>
        <end position="186"/>
    </location>
</feature>
<gene>
    <name evidence="10" type="ORF">TCAL_14881</name>
</gene>
<dbReference type="STRING" id="6832.A0A553P1N3"/>
<dbReference type="InterPro" id="IPR000408">
    <property type="entry name" value="Reg_chr_condens"/>
</dbReference>
<accession>A0A553P1N3</accession>
<feature type="domain" description="NADH-rubredoxin oxidoreductase C-terminal" evidence="9">
    <location>
        <begin position="673"/>
        <end position="738"/>
    </location>
</feature>
<dbReference type="PANTHER" id="PTHR43429:SF2">
    <property type="entry name" value="PYRIDINE NUCLEOTIDE-DISULFIDE OXIDOREDUCTASE DOMAIN-CONTAINING PROTEIN 1"/>
    <property type="match status" value="1"/>
</dbReference>
<dbReference type="PRINTS" id="PR00633">
    <property type="entry name" value="RCCNDNSATION"/>
</dbReference>
<dbReference type="PROSITE" id="PS50012">
    <property type="entry name" value="RCC1_3"/>
    <property type="match status" value="5"/>
</dbReference>
<keyword evidence="4" id="KW-0285">Flavoprotein</keyword>
<dbReference type="PANTHER" id="PTHR43429">
    <property type="entry name" value="PYRIDINE NUCLEOTIDE-DISULFIDE OXIDOREDUCTASE DOMAIN-CONTAINING"/>
    <property type="match status" value="1"/>
</dbReference>
<feature type="repeat" description="RCC1" evidence="7">
    <location>
        <begin position="61"/>
        <end position="124"/>
    </location>
</feature>
<dbReference type="SUPFAM" id="SSF51905">
    <property type="entry name" value="FAD/NAD(P)-binding domain"/>
    <property type="match status" value="2"/>
</dbReference>
<dbReference type="Gene3D" id="2.130.10.30">
    <property type="entry name" value="Regulator of chromosome condensation 1/beta-lactamase-inhibitor protein II"/>
    <property type="match status" value="2"/>
</dbReference>
<keyword evidence="6" id="KW-0560">Oxidoreductase</keyword>
<proteinExistence type="inferred from homology"/>
<feature type="domain" description="FAD/NAD(P)-binding" evidence="8">
    <location>
        <begin position="539"/>
        <end position="643"/>
    </location>
</feature>
<protein>
    <recommendedName>
        <fullName evidence="3">Pyridine nucleotide-disulfide oxidoreductase domain-containing protein 1</fullName>
    </recommendedName>
</protein>
<evidence type="ECO:0000256" key="3">
    <source>
        <dbReference type="ARBA" id="ARBA00018240"/>
    </source>
</evidence>
<feature type="domain" description="FAD/NAD(P)-binding" evidence="8">
    <location>
        <begin position="353"/>
        <end position="468"/>
    </location>
</feature>
<dbReference type="InterPro" id="IPR023753">
    <property type="entry name" value="FAD/NAD-binding_dom"/>
</dbReference>
<evidence type="ECO:0000256" key="6">
    <source>
        <dbReference type="ARBA" id="ARBA00023002"/>
    </source>
</evidence>
<dbReference type="GO" id="GO:0016491">
    <property type="term" value="F:oxidoreductase activity"/>
    <property type="evidence" value="ECO:0007669"/>
    <property type="project" value="UniProtKB-KW"/>
</dbReference>
<dbReference type="SUPFAM" id="SSF50985">
    <property type="entry name" value="RCC1/BLIP-II"/>
    <property type="match status" value="1"/>
</dbReference>
<dbReference type="InterPro" id="IPR041575">
    <property type="entry name" value="Rubredoxin_C"/>
</dbReference>
<evidence type="ECO:0000256" key="1">
    <source>
        <dbReference type="ARBA" id="ARBA00001974"/>
    </source>
</evidence>
<dbReference type="Pfam" id="PF18267">
    <property type="entry name" value="Rubredoxin_C"/>
    <property type="match status" value="1"/>
</dbReference>
<dbReference type="Proteomes" id="UP000318571">
    <property type="component" value="Chromosome 7"/>
</dbReference>
<dbReference type="InterPro" id="IPR036188">
    <property type="entry name" value="FAD/NAD-bd_sf"/>
</dbReference>
<organism evidence="10 11">
    <name type="scientific">Tigriopus californicus</name>
    <name type="common">Marine copepod</name>
    <dbReference type="NCBI Taxonomy" id="6832"/>
    <lineage>
        <taxon>Eukaryota</taxon>
        <taxon>Metazoa</taxon>
        <taxon>Ecdysozoa</taxon>
        <taxon>Arthropoda</taxon>
        <taxon>Crustacea</taxon>
        <taxon>Multicrustacea</taxon>
        <taxon>Hexanauplia</taxon>
        <taxon>Copepoda</taxon>
        <taxon>Harpacticoida</taxon>
        <taxon>Harpacticidae</taxon>
        <taxon>Tigriopus</taxon>
    </lineage>
</organism>
<sequence length="760" mass="84255">MLQTRFTKALCTRSMSIFRSRAEEEKLKRAKAKRRQPLYSVDPDDEKNLPIYEYGSATPTNRVYTWGMACYGALGVPNYVRKRLNNTRKSSDVMHYPNRCPLAEKRITTSIGCGHGFTVFGIKDPVHHLLGTGINTDGQIGYHAPRKDHPLEILIAPVPTTLAIPKGHNVKSIGCGRAHTIVLSSDNQVFSIGNNAYGQCGRPVLPNEDYFRNRVIHTVKGPWESADEDETIVDVVCGQDHTFFLSTRGQLFSCGWGADGQLGGGDYASQHTPTLIHGDLKGENVVKVASSADCVLALTDQGEVFGWGNSEYGQLASVTDEQQINTPHKLNTRGLGRIKDIAAGGTICLILNVVQDTVLDILPESHQIRTDKGLTFHYEKLCLCHGARPRLLSDNEFVLGIRDTESVQVFQNKLKEASRVVIVGNGGIATELVHELKGVDVIWVIKDETISATFVDPGAGQFFLDSLQEGQTGGAPEVCKRMKYSSRDLAPNSSTCKGSALGPDWHRNIQTLGAKVESTARNVMVEFKSEVKRVLTRTEFQGCGLKESDKWQSARDWSVYIELDNGTVLGSDFVVSATGVTPNGDLISGHLFEQTPDLGIKVDDNFRTNVLDVFAAGDVCTTTWTNAPHWFQMRLWTQARQMGLHVGQCMNASLENRLQTLDFSFEMFTHVTKFFGYKVVLLGLFNGQTLNNEYEILLRITKGQEYVKTILKDGRMHGAILIGETDLEETFENLILNQMDLSSYGEDLLDPSVDIEDYFD</sequence>
<keyword evidence="11" id="KW-1185">Reference proteome</keyword>
<dbReference type="AlphaFoldDB" id="A0A553P1N3"/>
<evidence type="ECO:0000259" key="8">
    <source>
        <dbReference type="Pfam" id="PF07992"/>
    </source>
</evidence>
<feature type="repeat" description="RCC1" evidence="7">
    <location>
        <begin position="249"/>
        <end position="301"/>
    </location>
</feature>
<dbReference type="InterPro" id="IPR009091">
    <property type="entry name" value="RCC1/BLIP-II"/>
</dbReference>
<evidence type="ECO:0000256" key="5">
    <source>
        <dbReference type="ARBA" id="ARBA00022827"/>
    </source>
</evidence>
<feature type="repeat" description="RCC1" evidence="7">
    <location>
        <begin position="187"/>
        <end position="248"/>
    </location>
</feature>
<dbReference type="Gene3D" id="3.30.390.30">
    <property type="match status" value="1"/>
</dbReference>
<dbReference type="Pfam" id="PF13540">
    <property type="entry name" value="RCC1_2"/>
    <property type="match status" value="1"/>
</dbReference>
<evidence type="ECO:0000256" key="4">
    <source>
        <dbReference type="ARBA" id="ARBA00022630"/>
    </source>
</evidence>
<name>A0A553P1N3_TIGCA</name>
<evidence type="ECO:0000313" key="11">
    <source>
        <dbReference type="Proteomes" id="UP000318571"/>
    </source>
</evidence>
<feature type="repeat" description="RCC1" evidence="7">
    <location>
        <begin position="302"/>
        <end position="354"/>
    </location>
</feature>
<reference evidence="10 11" key="1">
    <citation type="journal article" date="2018" name="Nat. Ecol. Evol.">
        <title>Genomic signatures of mitonuclear coevolution across populations of Tigriopus californicus.</title>
        <authorList>
            <person name="Barreto F.S."/>
            <person name="Watson E.T."/>
            <person name="Lima T.G."/>
            <person name="Willett C.S."/>
            <person name="Edmands S."/>
            <person name="Li W."/>
            <person name="Burton R.S."/>
        </authorList>
    </citation>
    <scope>NUCLEOTIDE SEQUENCE [LARGE SCALE GENOMIC DNA]</scope>
    <source>
        <strain evidence="10 11">San Diego</strain>
    </source>
</reference>
<dbReference type="InterPro" id="IPR050260">
    <property type="entry name" value="FAD-bd_OxRdtase"/>
</dbReference>
<comment type="caution">
    <text evidence="10">The sequence shown here is derived from an EMBL/GenBank/DDBJ whole genome shotgun (WGS) entry which is preliminary data.</text>
</comment>
<dbReference type="Pfam" id="PF00415">
    <property type="entry name" value="RCC1"/>
    <property type="match status" value="3"/>
</dbReference>